<reference evidence="2" key="3">
    <citation type="submission" date="2025-08" db="UniProtKB">
        <authorList>
            <consortium name="Ensembl"/>
        </authorList>
    </citation>
    <scope>IDENTIFICATION</scope>
</reference>
<reference evidence="2" key="2">
    <citation type="journal article" date="2008" name="Genome Biol.">
        <title>Improved genome assembly and evidence-based global gene model set for the chordate Ciona intestinalis: new insight into intron and operon populations.</title>
        <authorList>
            <person name="Satou Y."/>
            <person name="Mineta K."/>
            <person name="Ogasawara M."/>
            <person name="Sasakura Y."/>
            <person name="Shoguchi E."/>
            <person name="Ueno K."/>
            <person name="Yamada L."/>
            <person name="Matsumoto J."/>
            <person name="Wasserscheid J."/>
            <person name="Dewar K."/>
            <person name="Wiley G.B."/>
            <person name="Macmil S.L."/>
            <person name="Roe B.A."/>
            <person name="Zeller R.W."/>
            <person name="Hastings K.E."/>
            <person name="Lemaire P."/>
            <person name="Lindquist E."/>
            <person name="Endo T."/>
            <person name="Hotta K."/>
            <person name="Inaba K."/>
        </authorList>
    </citation>
    <scope>NUCLEOTIDE SEQUENCE [LARGE SCALE GENOMIC DNA]</scope>
    <source>
        <strain evidence="2">wild type</strain>
    </source>
</reference>
<evidence type="ECO:0000313" key="2">
    <source>
        <dbReference type="Ensembl" id="ENSCINP00000032901.1"/>
    </source>
</evidence>
<accession>H2XTB7</accession>
<feature type="signal peptide" evidence="1">
    <location>
        <begin position="1"/>
        <end position="22"/>
    </location>
</feature>
<evidence type="ECO:0000313" key="3">
    <source>
        <dbReference type="Proteomes" id="UP000008144"/>
    </source>
</evidence>
<evidence type="ECO:0000256" key="1">
    <source>
        <dbReference type="SAM" id="SignalP"/>
    </source>
</evidence>
<reference evidence="2" key="4">
    <citation type="submission" date="2025-09" db="UniProtKB">
        <authorList>
            <consortium name="Ensembl"/>
        </authorList>
    </citation>
    <scope>IDENTIFICATION</scope>
</reference>
<dbReference type="Proteomes" id="UP000008144">
    <property type="component" value="Chromosome 2"/>
</dbReference>
<feature type="chain" id="PRO_5003578149" description="Secreted protein" evidence="1">
    <location>
        <begin position="23"/>
        <end position="63"/>
    </location>
</feature>
<proteinExistence type="predicted"/>
<protein>
    <recommendedName>
        <fullName evidence="4">Secreted protein</fullName>
    </recommendedName>
</protein>
<dbReference type="EMBL" id="EAAA01001566">
    <property type="status" value="NOT_ANNOTATED_CDS"/>
    <property type="molecule type" value="Genomic_DNA"/>
</dbReference>
<dbReference type="AlphaFoldDB" id="H2XTB7"/>
<sequence>MVLVYYLFFSLFFLLFPQPLSLFSLQFDFEELSSLQNILVSSLYSNSHSYLDHLFFVFSNVPF</sequence>
<dbReference type="InParanoid" id="H2XTB7"/>
<organism evidence="2 3">
    <name type="scientific">Ciona intestinalis</name>
    <name type="common">Transparent sea squirt</name>
    <name type="synonym">Ascidia intestinalis</name>
    <dbReference type="NCBI Taxonomy" id="7719"/>
    <lineage>
        <taxon>Eukaryota</taxon>
        <taxon>Metazoa</taxon>
        <taxon>Chordata</taxon>
        <taxon>Tunicata</taxon>
        <taxon>Ascidiacea</taxon>
        <taxon>Phlebobranchia</taxon>
        <taxon>Cionidae</taxon>
        <taxon>Ciona</taxon>
    </lineage>
</organism>
<dbReference type="Ensembl" id="ENSCINT00000035108.1">
    <property type="protein sequence ID" value="ENSCINP00000032901.1"/>
    <property type="gene ID" value="ENSCING00000024874.1"/>
</dbReference>
<dbReference type="HOGENOM" id="CLU_2891623_0_0_1"/>
<name>H2XTB7_CIOIN</name>
<keyword evidence="3" id="KW-1185">Reference proteome</keyword>
<keyword evidence="1" id="KW-0732">Signal</keyword>
<reference evidence="3" key="1">
    <citation type="journal article" date="2002" name="Science">
        <title>The draft genome of Ciona intestinalis: insights into chordate and vertebrate origins.</title>
        <authorList>
            <person name="Dehal P."/>
            <person name="Satou Y."/>
            <person name="Campbell R.K."/>
            <person name="Chapman J."/>
            <person name="Degnan B."/>
            <person name="De Tomaso A."/>
            <person name="Davidson B."/>
            <person name="Di Gregorio A."/>
            <person name="Gelpke M."/>
            <person name="Goodstein D.M."/>
            <person name="Harafuji N."/>
            <person name="Hastings K.E."/>
            <person name="Ho I."/>
            <person name="Hotta K."/>
            <person name="Huang W."/>
            <person name="Kawashima T."/>
            <person name="Lemaire P."/>
            <person name="Martinez D."/>
            <person name="Meinertzhagen I.A."/>
            <person name="Necula S."/>
            <person name="Nonaka M."/>
            <person name="Putnam N."/>
            <person name="Rash S."/>
            <person name="Saiga H."/>
            <person name="Satake M."/>
            <person name="Terry A."/>
            <person name="Yamada L."/>
            <person name="Wang H.G."/>
            <person name="Awazu S."/>
            <person name="Azumi K."/>
            <person name="Boore J."/>
            <person name="Branno M."/>
            <person name="Chin-Bow S."/>
            <person name="DeSantis R."/>
            <person name="Doyle S."/>
            <person name="Francino P."/>
            <person name="Keys D.N."/>
            <person name="Haga S."/>
            <person name="Hayashi H."/>
            <person name="Hino K."/>
            <person name="Imai K.S."/>
            <person name="Inaba K."/>
            <person name="Kano S."/>
            <person name="Kobayashi K."/>
            <person name="Kobayashi M."/>
            <person name="Lee B.I."/>
            <person name="Makabe K.W."/>
            <person name="Manohar C."/>
            <person name="Matassi G."/>
            <person name="Medina M."/>
            <person name="Mochizuki Y."/>
            <person name="Mount S."/>
            <person name="Morishita T."/>
            <person name="Miura S."/>
            <person name="Nakayama A."/>
            <person name="Nishizaka S."/>
            <person name="Nomoto H."/>
            <person name="Ohta F."/>
            <person name="Oishi K."/>
            <person name="Rigoutsos I."/>
            <person name="Sano M."/>
            <person name="Sasaki A."/>
            <person name="Sasakura Y."/>
            <person name="Shoguchi E."/>
            <person name="Shin-i T."/>
            <person name="Spagnuolo A."/>
            <person name="Stainier D."/>
            <person name="Suzuki M.M."/>
            <person name="Tassy O."/>
            <person name="Takatori N."/>
            <person name="Tokuoka M."/>
            <person name="Yagi K."/>
            <person name="Yoshizaki F."/>
            <person name="Wada S."/>
            <person name="Zhang C."/>
            <person name="Hyatt P.D."/>
            <person name="Larimer F."/>
            <person name="Detter C."/>
            <person name="Doggett N."/>
            <person name="Glavina T."/>
            <person name="Hawkins T."/>
            <person name="Richardson P."/>
            <person name="Lucas S."/>
            <person name="Kohara Y."/>
            <person name="Levine M."/>
            <person name="Satoh N."/>
            <person name="Rokhsar D.S."/>
        </authorList>
    </citation>
    <scope>NUCLEOTIDE SEQUENCE [LARGE SCALE GENOMIC DNA]</scope>
</reference>
<evidence type="ECO:0008006" key="4">
    <source>
        <dbReference type="Google" id="ProtNLM"/>
    </source>
</evidence>